<dbReference type="EMBL" id="NHOQ01001223">
    <property type="protein sequence ID" value="PWA26128.1"/>
    <property type="molecule type" value="Genomic_DNA"/>
</dbReference>
<keyword evidence="2" id="KW-0472">Membrane</keyword>
<keyword evidence="2" id="KW-1133">Transmembrane helix</keyword>
<dbReference type="GO" id="GO:0005739">
    <property type="term" value="C:mitochondrion"/>
    <property type="evidence" value="ECO:0007669"/>
    <property type="project" value="TreeGrafter"/>
</dbReference>
<dbReference type="GO" id="GO:0016020">
    <property type="term" value="C:membrane"/>
    <property type="evidence" value="ECO:0007669"/>
    <property type="project" value="TreeGrafter"/>
</dbReference>
<organism evidence="3 4">
    <name type="scientific">Gambusia affinis</name>
    <name type="common">Western mosquitofish</name>
    <name type="synonym">Heterandria affinis</name>
    <dbReference type="NCBI Taxonomy" id="33528"/>
    <lineage>
        <taxon>Eukaryota</taxon>
        <taxon>Metazoa</taxon>
        <taxon>Chordata</taxon>
        <taxon>Craniata</taxon>
        <taxon>Vertebrata</taxon>
        <taxon>Euteleostomi</taxon>
        <taxon>Actinopterygii</taxon>
        <taxon>Neopterygii</taxon>
        <taxon>Teleostei</taxon>
        <taxon>Neoteleostei</taxon>
        <taxon>Acanthomorphata</taxon>
        <taxon>Ovalentaria</taxon>
        <taxon>Atherinomorphae</taxon>
        <taxon>Cyprinodontiformes</taxon>
        <taxon>Poeciliidae</taxon>
        <taxon>Poeciliinae</taxon>
        <taxon>Gambusia</taxon>
    </lineage>
</organism>
<dbReference type="InterPro" id="IPR042398">
    <property type="entry name" value="BCL2L13"/>
</dbReference>
<dbReference type="STRING" id="33528.ENSGAFP00000026141"/>
<protein>
    <submittedName>
        <fullName evidence="3">Uncharacterized protein</fullName>
    </submittedName>
</protein>
<reference evidence="3 4" key="1">
    <citation type="journal article" date="2018" name="G3 (Bethesda)">
        <title>A High-Quality Reference Genome for the Invasive Mosquitofish Gambusia affinis Using a Chicago Library.</title>
        <authorList>
            <person name="Hoffberg S.L."/>
            <person name="Troendle N.J."/>
            <person name="Glenn T.C."/>
            <person name="Mahmud O."/>
            <person name="Louha S."/>
            <person name="Chalopin D."/>
            <person name="Bennetzen J.L."/>
            <person name="Mauricio R."/>
        </authorList>
    </citation>
    <scope>NUCLEOTIDE SEQUENCE [LARGE SCALE GENOMIC DNA]</scope>
    <source>
        <strain evidence="3">NE01/NJP1002.9</strain>
        <tissue evidence="3">Muscle</tissue>
    </source>
</reference>
<dbReference type="PANTHER" id="PTHR15758:SF2">
    <property type="entry name" value="BCL-2-LIKE PROTEIN 13"/>
    <property type="match status" value="1"/>
</dbReference>
<dbReference type="PANTHER" id="PTHR15758">
    <property type="entry name" value="BCL-2-LIKE PROTEIN 13"/>
    <property type="match status" value="1"/>
</dbReference>
<dbReference type="Proteomes" id="UP000250572">
    <property type="component" value="Unassembled WGS sequence"/>
</dbReference>
<evidence type="ECO:0000256" key="2">
    <source>
        <dbReference type="SAM" id="Phobius"/>
    </source>
</evidence>
<keyword evidence="4" id="KW-1185">Reference proteome</keyword>
<gene>
    <name evidence="3" type="ORF">CCH79_00015234</name>
</gene>
<keyword evidence="2" id="KW-0812">Transmembrane</keyword>
<dbReference type="GO" id="GO:0006915">
    <property type="term" value="P:apoptotic process"/>
    <property type="evidence" value="ECO:0007669"/>
    <property type="project" value="InterPro"/>
</dbReference>
<evidence type="ECO:0000313" key="3">
    <source>
        <dbReference type="EMBL" id="PWA26128.1"/>
    </source>
</evidence>
<feature type="region of interest" description="Disordered" evidence="1">
    <location>
        <begin position="135"/>
        <end position="154"/>
    </location>
</feature>
<evidence type="ECO:0000256" key="1">
    <source>
        <dbReference type="SAM" id="MobiDB-lite"/>
    </source>
</evidence>
<evidence type="ECO:0000313" key="4">
    <source>
        <dbReference type="Proteomes" id="UP000250572"/>
    </source>
</evidence>
<sequence>MSTADQLTGRNHLTVGSDSPATGSEAQYRPLPDRRATDSVSIFDRQTDMYTTPKHSKICKAKDSNTEEQFESGRTNLTVPIATIRSRTLAQIFWNIFLAFVARMTSAALCWKAAKLQHEKKQPAFILEGKVPVEPSRGDAGGSPASLPLTQAESSGPWYSESLLAESWSTMGDMDPEDTKSLDSNDGPVLAGDENHSSNSDMVHLEREEAEMLEEKEGRRWRDEDEELQASVLSILSVERELAELDLQAPEAKELLVSAEEPHAEFRHVVPPMALPLLPILKLDPPSTTTTPVPSTTASEVDEHYSTLGLHPPSILQPKAPELQTEESPAATFSQIPLQDDGEHSVKAAAAPKTKSLSSSELLFGGAALVAVVGVVAYGAVVYSKKSTGKSLLHRQETHV</sequence>
<name>A0A315VTF0_GAMAF</name>
<feature type="region of interest" description="Disordered" evidence="1">
    <location>
        <begin position="170"/>
        <end position="201"/>
    </location>
</feature>
<feature type="transmembrane region" description="Helical" evidence="2">
    <location>
        <begin position="362"/>
        <end position="383"/>
    </location>
</feature>
<dbReference type="AlphaFoldDB" id="A0A315VTF0"/>
<accession>A0A315VTF0</accession>
<feature type="compositionally biased region" description="Polar residues" evidence="1">
    <location>
        <begin position="1"/>
        <end position="25"/>
    </location>
</feature>
<feature type="region of interest" description="Disordered" evidence="1">
    <location>
        <begin position="1"/>
        <end position="32"/>
    </location>
</feature>
<comment type="caution">
    <text evidence="3">The sequence shown here is derived from an EMBL/GenBank/DDBJ whole genome shotgun (WGS) entry which is preliminary data.</text>
</comment>
<proteinExistence type="predicted"/>